<organism evidence="2 3">
    <name type="scientific">Tigriopus californicus</name>
    <name type="common">Marine copepod</name>
    <dbReference type="NCBI Taxonomy" id="6832"/>
    <lineage>
        <taxon>Eukaryota</taxon>
        <taxon>Metazoa</taxon>
        <taxon>Ecdysozoa</taxon>
        <taxon>Arthropoda</taxon>
        <taxon>Crustacea</taxon>
        <taxon>Multicrustacea</taxon>
        <taxon>Hexanauplia</taxon>
        <taxon>Copepoda</taxon>
        <taxon>Harpacticoida</taxon>
        <taxon>Harpacticidae</taxon>
        <taxon>Tigriopus</taxon>
    </lineage>
</organism>
<proteinExistence type="predicted"/>
<gene>
    <name evidence="2" type="ORF">TCAL_01525</name>
</gene>
<name>A0A553P8A0_TIGCA</name>
<evidence type="ECO:0000313" key="2">
    <source>
        <dbReference type="EMBL" id="TRY73899.1"/>
    </source>
</evidence>
<dbReference type="InterPro" id="IPR046341">
    <property type="entry name" value="SET_dom_sf"/>
</dbReference>
<dbReference type="Pfam" id="PF00856">
    <property type="entry name" value="SET"/>
    <property type="match status" value="1"/>
</dbReference>
<dbReference type="Gene3D" id="2.170.270.10">
    <property type="entry name" value="SET domain"/>
    <property type="match status" value="1"/>
</dbReference>
<dbReference type="InterPro" id="IPR053010">
    <property type="entry name" value="SET_SmydA-8"/>
</dbReference>
<accession>A0A553P8A0</accession>
<dbReference type="EMBL" id="VCGU01000007">
    <property type="protein sequence ID" value="TRY73899.1"/>
    <property type="molecule type" value="Genomic_DNA"/>
</dbReference>
<dbReference type="GO" id="GO:0008276">
    <property type="term" value="F:protein methyltransferase activity"/>
    <property type="evidence" value="ECO:0007669"/>
    <property type="project" value="UniProtKB-ARBA"/>
</dbReference>
<sequence>NVTLLSPKHQHILLAQFQTFPTNNTCIRTRHFPTNMGTSIADEECFFCQKDCSIRCSACGLSACSPQHLTLHRPKAYCFPFRIQSKPEVGRYIVATRSISPLEVILEDDPAVFGPNHDTEPVCLECLVPVDGAYLCSQCHLPLCGDKCDQIRKYHARECQLLSQTPKGYKMRVDFNRVGKHPGMKAIAPEYCCISPLRLLALKAQDPELWDRVQMLMDHDDDRRKEEDYWKMFQVNAVDFLRQICGFDFTEEEIFRATGIIRTNAFHVQHPYMKIHDASGGAVFPTFSFLSHSCLANARYSVSSDNHLTLRAQREIPSGAEITIQYLSFMFGDLKRKCEIQDCWFFQCTCPRCDDPTECGSYLSALRCQKCTFGPVLTSNPRNLKASWSCQSCQHKMSHEEVDEVCTRFDQVVRGIKVGDVEAYETTLERMLEELQPTHYLVLTVKKYLCDFYGFIQGYKYDQLPVDKFEAKIRYGEEFLATLSKVDPGCPKWKGLLLFDLHKALMIKSNADYNQGQMSKDDFLLKLKQIQSYLAEARQILDVEPDGTRERHLASQAQKAKANIDEILLFSNFI</sequence>
<dbReference type="Gene3D" id="1.10.220.160">
    <property type="match status" value="1"/>
</dbReference>
<dbReference type="GO" id="GO:0008170">
    <property type="term" value="F:N-methyltransferase activity"/>
    <property type="evidence" value="ECO:0007669"/>
    <property type="project" value="UniProtKB-ARBA"/>
</dbReference>
<dbReference type="Proteomes" id="UP000318571">
    <property type="component" value="Chromosome 3"/>
</dbReference>
<evidence type="ECO:0000313" key="3">
    <source>
        <dbReference type="Proteomes" id="UP000318571"/>
    </source>
</evidence>
<dbReference type="STRING" id="6832.A0A553P8A0"/>
<feature type="non-terminal residue" evidence="2">
    <location>
        <position position="1"/>
    </location>
</feature>
<comment type="caution">
    <text evidence="2">The sequence shown here is derived from an EMBL/GenBank/DDBJ whole genome shotgun (WGS) entry which is preliminary data.</text>
</comment>
<protein>
    <recommendedName>
        <fullName evidence="1">SET domain-containing protein</fullName>
    </recommendedName>
</protein>
<dbReference type="PANTHER" id="PTHR46455">
    <property type="entry name" value="SET AND MYND DOMAIN CONTAINING, ARTHROPOD-SPECIFIC, MEMBER 4, ISOFORM A"/>
    <property type="match status" value="1"/>
</dbReference>
<dbReference type="PANTHER" id="PTHR46455:SF5">
    <property type="entry name" value="SET AND MYND DOMAIN CONTAINING, ARTHROPOD-SPECIFIC, MEMBER 4, ISOFORM A"/>
    <property type="match status" value="1"/>
</dbReference>
<evidence type="ECO:0000259" key="1">
    <source>
        <dbReference type="PROSITE" id="PS50280"/>
    </source>
</evidence>
<dbReference type="AlphaFoldDB" id="A0A553P8A0"/>
<reference evidence="2 3" key="1">
    <citation type="journal article" date="2018" name="Nat. Ecol. Evol.">
        <title>Genomic signatures of mitonuclear coevolution across populations of Tigriopus californicus.</title>
        <authorList>
            <person name="Barreto F.S."/>
            <person name="Watson E.T."/>
            <person name="Lima T.G."/>
            <person name="Willett C.S."/>
            <person name="Edmands S."/>
            <person name="Li W."/>
            <person name="Burton R.S."/>
        </authorList>
    </citation>
    <scope>NUCLEOTIDE SEQUENCE [LARGE SCALE GENOMIC DNA]</scope>
    <source>
        <strain evidence="2 3">San Diego</strain>
    </source>
</reference>
<dbReference type="SUPFAM" id="SSF82199">
    <property type="entry name" value="SET domain"/>
    <property type="match status" value="1"/>
</dbReference>
<dbReference type="PROSITE" id="PS50280">
    <property type="entry name" value="SET"/>
    <property type="match status" value="1"/>
</dbReference>
<feature type="domain" description="SET" evidence="1">
    <location>
        <begin position="74"/>
        <end position="327"/>
    </location>
</feature>
<keyword evidence="3" id="KW-1185">Reference proteome</keyword>
<dbReference type="InterPro" id="IPR001214">
    <property type="entry name" value="SET_dom"/>
</dbReference>
<dbReference type="Gene3D" id="6.10.140.2220">
    <property type="match status" value="1"/>
</dbReference>
<dbReference type="CDD" id="cd20071">
    <property type="entry name" value="SET_SMYD"/>
    <property type="match status" value="1"/>
</dbReference>
<dbReference type="GO" id="GO:0008757">
    <property type="term" value="F:S-adenosylmethionine-dependent methyltransferase activity"/>
    <property type="evidence" value="ECO:0007669"/>
    <property type="project" value="UniProtKB-ARBA"/>
</dbReference>